<evidence type="ECO:0000313" key="3">
    <source>
        <dbReference type="Proteomes" id="UP000014680"/>
    </source>
</evidence>
<accession>A0A0A1UGL2</accession>
<dbReference type="GeneID" id="14893840"/>
<name>A0A0A1UGL2_ENTIV</name>
<proteinExistence type="predicted"/>
<dbReference type="EMBL" id="KB206169">
    <property type="protein sequence ID" value="ELP94984.1"/>
    <property type="molecule type" value="Genomic_DNA"/>
</dbReference>
<dbReference type="VEuPathDB" id="AmoebaDB:EIN_251380"/>
<feature type="region of interest" description="Disordered" evidence="1">
    <location>
        <begin position="275"/>
        <end position="294"/>
    </location>
</feature>
<reference evidence="2 3" key="1">
    <citation type="submission" date="2012-10" db="EMBL/GenBank/DDBJ databases">
        <authorList>
            <person name="Zafar N."/>
            <person name="Inman J."/>
            <person name="Hall N."/>
            <person name="Lorenzi H."/>
            <person name="Caler E."/>
        </authorList>
    </citation>
    <scope>NUCLEOTIDE SEQUENCE [LARGE SCALE GENOMIC DNA]</scope>
    <source>
        <strain evidence="2 3">IP1</strain>
    </source>
</reference>
<sequence>MILLCLLTISTAYNFCEQPDEHDTVSKTDVNTLTEETTHQESEHFLVPVQSQILDVSINRITEEMQTDLKIIKEYGLFWPQILNIAINRFRRFGPLKNEPVIGLLEFILKEYEEMFAIFDLFTEQNGYKNEQIEQLSQLILSYFNKDAPNNYQWKYIQHLLETMQKVNNALIKGKYKAILRIELQLPSTLFKAFLNFLERVAAIQHTNEIAHLKEAIKLFEFFSIEVLKVAQEAKEKYNVDEEKLHKLFTRINLSERERRKVIIPPEKLRRREARKAEILNKQTQKRSDEQTNI</sequence>
<gene>
    <name evidence="2" type="ORF">EIN_251380</name>
</gene>
<keyword evidence="3" id="KW-1185">Reference proteome</keyword>
<dbReference type="AlphaFoldDB" id="A0A0A1UGL2"/>
<protein>
    <submittedName>
        <fullName evidence="2">Uncharacterized protein</fullName>
    </submittedName>
</protein>
<evidence type="ECO:0000313" key="2">
    <source>
        <dbReference type="EMBL" id="ELP94984.1"/>
    </source>
</evidence>
<dbReference type="RefSeq" id="XP_004261755.1">
    <property type="nucleotide sequence ID" value="XM_004261707.1"/>
</dbReference>
<organism evidence="2 3">
    <name type="scientific">Entamoeba invadens IP1</name>
    <dbReference type="NCBI Taxonomy" id="370355"/>
    <lineage>
        <taxon>Eukaryota</taxon>
        <taxon>Amoebozoa</taxon>
        <taxon>Evosea</taxon>
        <taxon>Archamoebae</taxon>
        <taxon>Mastigamoebida</taxon>
        <taxon>Entamoebidae</taxon>
        <taxon>Entamoeba</taxon>
    </lineage>
</organism>
<dbReference type="Proteomes" id="UP000014680">
    <property type="component" value="Unassembled WGS sequence"/>
</dbReference>
<dbReference type="KEGG" id="eiv:EIN_251380"/>
<evidence type="ECO:0000256" key="1">
    <source>
        <dbReference type="SAM" id="MobiDB-lite"/>
    </source>
</evidence>